<dbReference type="GO" id="GO:0055085">
    <property type="term" value="P:transmembrane transport"/>
    <property type="evidence" value="ECO:0007669"/>
    <property type="project" value="InterPro"/>
</dbReference>
<feature type="transmembrane region" description="Helical" evidence="12">
    <location>
        <begin position="111"/>
        <end position="133"/>
    </location>
</feature>
<protein>
    <recommendedName>
        <fullName evidence="3">carbonic anhydrase</fullName>
        <ecNumber evidence="3">4.2.1.1</ecNumber>
    </recommendedName>
</protein>
<feature type="binding site" evidence="10">
    <location>
        <position position="593"/>
    </location>
    <ligand>
        <name>Zn(2+)</name>
        <dbReference type="ChEBI" id="CHEBI:29105"/>
    </ligand>
</feature>
<feature type="transmembrane region" description="Helical" evidence="12">
    <location>
        <begin position="192"/>
        <end position="211"/>
    </location>
</feature>
<dbReference type="InterPro" id="IPR011547">
    <property type="entry name" value="SLC26A/SulP_dom"/>
</dbReference>
<evidence type="ECO:0000256" key="3">
    <source>
        <dbReference type="ARBA" id="ARBA00012925"/>
    </source>
</evidence>
<dbReference type="SUPFAM" id="SSF52091">
    <property type="entry name" value="SpoIIaa-like"/>
    <property type="match status" value="1"/>
</dbReference>
<dbReference type="InterPro" id="IPR036874">
    <property type="entry name" value="Carbonic_anhydrase_sf"/>
</dbReference>
<evidence type="ECO:0000256" key="7">
    <source>
        <dbReference type="ARBA" id="ARBA00023136"/>
    </source>
</evidence>
<dbReference type="InterPro" id="IPR015892">
    <property type="entry name" value="Carbonic_anhydrase_CS"/>
</dbReference>
<dbReference type="EMBL" id="MPIN01000013">
    <property type="protein sequence ID" value="OJH35678.1"/>
    <property type="molecule type" value="Genomic_DNA"/>
</dbReference>
<dbReference type="CDD" id="cd07042">
    <property type="entry name" value="STAS_SulP_like_sulfate_transporter"/>
    <property type="match status" value="1"/>
</dbReference>
<keyword evidence="5 10" id="KW-0862">Zinc</keyword>
<dbReference type="InterPro" id="IPR001765">
    <property type="entry name" value="Carbonic_anhydrase"/>
</dbReference>
<evidence type="ECO:0000256" key="10">
    <source>
        <dbReference type="PIRSR" id="PIRSR601765-1"/>
    </source>
</evidence>
<dbReference type="PROSITE" id="PS00704">
    <property type="entry name" value="PROK_CO2_ANHYDRASE_1"/>
    <property type="match status" value="1"/>
</dbReference>
<dbReference type="Proteomes" id="UP000182229">
    <property type="component" value="Unassembled WGS sequence"/>
</dbReference>
<reference evidence="14 15" key="2">
    <citation type="submission" date="2016-12" db="EMBL/GenBank/DDBJ databases">
        <title>Draft Genome Sequence of Cystobacter ferrugineus Strain Cbfe23.</title>
        <authorList>
            <person name="Akbar S."/>
            <person name="Dowd S.E."/>
            <person name="Stevens D.C."/>
        </authorList>
    </citation>
    <scope>NUCLEOTIDE SEQUENCE [LARGE SCALE GENOMIC DNA]</scope>
    <source>
        <strain evidence="14 15">Cbfe23</strain>
    </source>
</reference>
<dbReference type="SUPFAM" id="SSF53056">
    <property type="entry name" value="beta-carbonic anhydrase, cab"/>
    <property type="match status" value="1"/>
</dbReference>
<dbReference type="Pfam" id="PF00484">
    <property type="entry name" value="Pro_CA"/>
    <property type="match status" value="1"/>
</dbReference>
<comment type="cofactor">
    <cofactor evidence="10">
        <name>Zn(2+)</name>
        <dbReference type="ChEBI" id="CHEBI:29105"/>
    </cofactor>
    <text evidence="10">Binds 1 zinc ion per subunit.</text>
</comment>
<dbReference type="STRING" id="83449.BON30_37050"/>
<keyword evidence="7 12" id="KW-0472">Membrane</keyword>
<dbReference type="RefSeq" id="WP_071903252.1">
    <property type="nucleotide sequence ID" value="NZ_MPIN01000013.1"/>
</dbReference>
<feature type="binding site" evidence="10">
    <location>
        <position position="595"/>
    </location>
    <ligand>
        <name>Zn(2+)</name>
        <dbReference type="ChEBI" id="CHEBI:29105"/>
    </ligand>
</feature>
<evidence type="ECO:0000256" key="12">
    <source>
        <dbReference type="SAM" id="Phobius"/>
    </source>
</evidence>
<evidence type="ECO:0000313" key="14">
    <source>
        <dbReference type="EMBL" id="OJH35678.1"/>
    </source>
</evidence>
<comment type="subcellular location">
    <subcellularLocation>
        <location evidence="1">Membrane</location>
        <topology evidence="1">Multi-pass membrane protein</topology>
    </subcellularLocation>
</comment>
<feature type="binding site" evidence="10">
    <location>
        <position position="653"/>
    </location>
    <ligand>
        <name>Zn(2+)</name>
        <dbReference type="ChEBI" id="CHEBI:29105"/>
    </ligand>
</feature>
<evidence type="ECO:0000313" key="15">
    <source>
        <dbReference type="Proteomes" id="UP000182229"/>
    </source>
</evidence>
<evidence type="ECO:0000256" key="6">
    <source>
        <dbReference type="ARBA" id="ARBA00022989"/>
    </source>
</evidence>
<feature type="transmembrane region" description="Helical" evidence="12">
    <location>
        <begin position="341"/>
        <end position="372"/>
    </location>
</feature>
<feature type="transmembrane region" description="Helical" evidence="12">
    <location>
        <begin position="261"/>
        <end position="286"/>
    </location>
</feature>
<dbReference type="InterPro" id="IPR001902">
    <property type="entry name" value="SLC26A/SulP_fam"/>
</dbReference>
<dbReference type="PROSITE" id="PS00705">
    <property type="entry name" value="PROK_CO2_ANHYDRASE_2"/>
    <property type="match status" value="1"/>
</dbReference>
<feature type="transmembrane region" description="Helical" evidence="12">
    <location>
        <begin position="69"/>
        <end position="91"/>
    </location>
</feature>
<evidence type="ECO:0000256" key="2">
    <source>
        <dbReference type="ARBA" id="ARBA00006217"/>
    </source>
</evidence>
<keyword evidence="10" id="KW-0479">Metal-binding</keyword>
<feature type="transmembrane region" description="Helical" evidence="12">
    <location>
        <begin position="393"/>
        <end position="423"/>
    </location>
</feature>
<comment type="catalytic activity">
    <reaction evidence="9">
        <text>hydrogencarbonate + H(+) = CO2 + H2O</text>
        <dbReference type="Rhea" id="RHEA:10748"/>
        <dbReference type="ChEBI" id="CHEBI:15377"/>
        <dbReference type="ChEBI" id="CHEBI:15378"/>
        <dbReference type="ChEBI" id="CHEBI:16526"/>
        <dbReference type="ChEBI" id="CHEBI:17544"/>
        <dbReference type="EC" id="4.2.1.1"/>
    </reaction>
</comment>
<gene>
    <name evidence="14" type="ORF">BON30_37050</name>
</gene>
<feature type="region of interest" description="Disordered" evidence="11">
    <location>
        <begin position="759"/>
        <end position="786"/>
    </location>
</feature>
<evidence type="ECO:0000256" key="11">
    <source>
        <dbReference type="SAM" id="MobiDB-lite"/>
    </source>
</evidence>
<evidence type="ECO:0000259" key="13">
    <source>
        <dbReference type="PROSITE" id="PS50801"/>
    </source>
</evidence>
<evidence type="ECO:0000256" key="1">
    <source>
        <dbReference type="ARBA" id="ARBA00004141"/>
    </source>
</evidence>
<dbReference type="PROSITE" id="PS50801">
    <property type="entry name" value="STAS"/>
    <property type="match status" value="1"/>
</dbReference>
<dbReference type="Pfam" id="PF13466">
    <property type="entry name" value="STAS_2"/>
    <property type="match status" value="1"/>
</dbReference>
<dbReference type="InterPro" id="IPR058548">
    <property type="entry name" value="MlaB-like_STAS"/>
</dbReference>
<keyword evidence="4 12" id="KW-0812">Transmembrane</keyword>
<feature type="transmembrane region" description="Helical" evidence="12">
    <location>
        <begin position="298"/>
        <end position="321"/>
    </location>
</feature>
<evidence type="ECO:0000256" key="8">
    <source>
        <dbReference type="ARBA" id="ARBA00023239"/>
    </source>
</evidence>
<keyword evidence="6 12" id="KW-1133">Transmembrane helix</keyword>
<sequence>MSANFLSRLRPHLPSVRTGLGLRQLLPEWKALFSSRDLKEDVLAALQVASVAVPLSLAIGLASGVSPEIALVTAIVAGVVGSLFGGTPLLVTGPTAAMAVLIASAVQQYGLRGLLTIGLVVGVLQVLTGLLGLGRAIRLVPMPVVSGFTAGIGAILLVWQLPRALGLPPPDQNHVFDVLSHLGQLMHQTQPVALALTALTLAITLVLPRVAPKLPSPLIAVTVTSAIVLGLGLDVPTLGALPHALPLPAMPSLSTASWGQLMSTAVIVYALSSLTAVTAGGVVAKLSPRPTHDPDQDLVGLGLSNMAVSLLGGIPAAGAYARAALNAKAGGRTRRATLIHALLVLGAVLLLVPVLAHIPIVALVGVLMALAVRMLRPRDLMGLWKVSRVEGTVFVVTFASVVLLDFIVGVQAGIIVALAIAVVRLGRGQAGIVHTDSAGPYRFLLTGPITFLSTAKLETLRNEAHALEPGRGMVFDFSDVTAMDVSGAELMTQLVREMLDAQHPLVIQGALPEVQRLLLRQAGDDSRFEALFALTESDVVARLQGLQIATQPSPRDRLVHGVERFRRARRPRYGELFGRLAKGQTPHTLLITCADSRISPSLITSTDPGELFIVRNVGNLVPLDNSPLSPAVSSAIEYALEVLGVSDVIVCGHSACGAMKALLSKDKPEGLPGVVNWLAEATPVLGKLPPNATPEDAAKANALVQLDNALTNPVLRRKYDAGEVRLHAWFYDVGHSEVLEFEPKTGVWAPLGLPLHGHAAHAHGDGSQPSRGGDGLAAQEDAAPGI</sequence>
<feature type="transmembrane region" description="Helical" evidence="12">
    <location>
        <begin position="218"/>
        <end position="241"/>
    </location>
</feature>
<feature type="binding site" evidence="10">
    <location>
        <position position="656"/>
    </location>
    <ligand>
        <name>Zn(2+)</name>
        <dbReference type="ChEBI" id="CHEBI:29105"/>
    </ligand>
</feature>
<dbReference type="PANTHER" id="PTHR11814">
    <property type="entry name" value="SULFATE TRANSPORTER"/>
    <property type="match status" value="1"/>
</dbReference>
<dbReference type="SMART" id="SM00947">
    <property type="entry name" value="Pro_CA"/>
    <property type="match status" value="1"/>
</dbReference>
<dbReference type="GO" id="GO:0015976">
    <property type="term" value="P:carbon utilization"/>
    <property type="evidence" value="ECO:0007669"/>
    <property type="project" value="InterPro"/>
</dbReference>
<feature type="domain" description="STAS" evidence="13">
    <location>
        <begin position="443"/>
        <end position="518"/>
    </location>
</feature>
<evidence type="ECO:0000256" key="9">
    <source>
        <dbReference type="ARBA" id="ARBA00048348"/>
    </source>
</evidence>
<dbReference type="GO" id="GO:0016020">
    <property type="term" value="C:membrane"/>
    <property type="evidence" value="ECO:0007669"/>
    <property type="project" value="UniProtKB-SubCell"/>
</dbReference>
<dbReference type="InterPro" id="IPR002645">
    <property type="entry name" value="STAS_dom"/>
</dbReference>
<feature type="transmembrane region" description="Helical" evidence="12">
    <location>
        <begin position="42"/>
        <end position="62"/>
    </location>
</feature>
<name>A0A1L9B080_9BACT</name>
<dbReference type="GO" id="GO:0004089">
    <property type="term" value="F:carbonate dehydratase activity"/>
    <property type="evidence" value="ECO:0007669"/>
    <property type="project" value="UniProtKB-EC"/>
</dbReference>
<dbReference type="InterPro" id="IPR036513">
    <property type="entry name" value="STAS_dom_sf"/>
</dbReference>
<comment type="similarity">
    <text evidence="2">Belongs to the beta-class carbonic anhydrase family.</text>
</comment>
<dbReference type="EC" id="4.2.1.1" evidence="3"/>
<accession>A0A1L9B080</accession>
<dbReference type="GO" id="GO:0008270">
    <property type="term" value="F:zinc ion binding"/>
    <property type="evidence" value="ECO:0007669"/>
    <property type="project" value="InterPro"/>
</dbReference>
<reference evidence="15" key="1">
    <citation type="submission" date="2016-11" db="EMBL/GenBank/DDBJ databases">
        <authorList>
            <person name="Shukria A."/>
            <person name="Stevens D.C."/>
        </authorList>
    </citation>
    <scope>NUCLEOTIDE SEQUENCE [LARGE SCALE GENOMIC DNA]</scope>
    <source>
        <strain evidence="15">Cbfe23</strain>
    </source>
</reference>
<keyword evidence="8" id="KW-0456">Lyase</keyword>
<dbReference type="Pfam" id="PF00916">
    <property type="entry name" value="Sulfate_transp"/>
    <property type="match status" value="1"/>
</dbReference>
<comment type="caution">
    <text evidence="14">The sequence shown here is derived from an EMBL/GenBank/DDBJ whole genome shotgun (WGS) entry which is preliminary data.</text>
</comment>
<dbReference type="AlphaFoldDB" id="A0A1L9B080"/>
<evidence type="ECO:0000256" key="5">
    <source>
        <dbReference type="ARBA" id="ARBA00022833"/>
    </source>
</evidence>
<proteinExistence type="inferred from homology"/>
<dbReference type="Gene3D" id="3.40.1050.10">
    <property type="entry name" value="Carbonic anhydrase"/>
    <property type="match status" value="1"/>
</dbReference>
<dbReference type="Gene3D" id="3.30.750.24">
    <property type="entry name" value="STAS domain"/>
    <property type="match status" value="1"/>
</dbReference>
<keyword evidence="15" id="KW-1185">Reference proteome</keyword>
<feature type="transmembrane region" description="Helical" evidence="12">
    <location>
        <begin position="140"/>
        <end position="161"/>
    </location>
</feature>
<organism evidence="14 15">
    <name type="scientific">Cystobacter ferrugineus</name>
    <dbReference type="NCBI Taxonomy" id="83449"/>
    <lineage>
        <taxon>Bacteria</taxon>
        <taxon>Pseudomonadati</taxon>
        <taxon>Myxococcota</taxon>
        <taxon>Myxococcia</taxon>
        <taxon>Myxococcales</taxon>
        <taxon>Cystobacterineae</taxon>
        <taxon>Archangiaceae</taxon>
        <taxon>Cystobacter</taxon>
    </lineage>
</organism>
<evidence type="ECO:0000256" key="4">
    <source>
        <dbReference type="ARBA" id="ARBA00022692"/>
    </source>
</evidence>